<evidence type="ECO:0000313" key="2">
    <source>
        <dbReference type="EMBL" id="GBP44730.1"/>
    </source>
</evidence>
<proteinExistence type="predicted"/>
<accession>A0A4C1W1M5</accession>
<comment type="caution">
    <text evidence="2">The sequence shown here is derived from an EMBL/GenBank/DDBJ whole genome shotgun (WGS) entry which is preliminary data.</text>
</comment>
<dbReference type="Proteomes" id="UP000299102">
    <property type="component" value="Unassembled WGS sequence"/>
</dbReference>
<keyword evidence="3" id="KW-1185">Reference proteome</keyword>
<dbReference type="EMBL" id="BGZK01000457">
    <property type="protein sequence ID" value="GBP44730.1"/>
    <property type="molecule type" value="Genomic_DNA"/>
</dbReference>
<gene>
    <name evidence="2" type="ORF">EVAR_81498_1</name>
</gene>
<reference evidence="2 3" key="1">
    <citation type="journal article" date="2019" name="Commun. Biol.">
        <title>The bagworm genome reveals a unique fibroin gene that provides high tensile strength.</title>
        <authorList>
            <person name="Kono N."/>
            <person name="Nakamura H."/>
            <person name="Ohtoshi R."/>
            <person name="Tomita M."/>
            <person name="Numata K."/>
            <person name="Arakawa K."/>
        </authorList>
    </citation>
    <scope>NUCLEOTIDE SEQUENCE [LARGE SCALE GENOMIC DNA]</scope>
</reference>
<sequence length="99" mass="11145">MRLPQGTTSADNATPESDGVLAAHCRRVNYTRSHRILFGLTSRLVINRCTSRASRHSQPRAQSILKHSSDAYAEEPLEGTHRIVTHRRHLHAERPKQAA</sequence>
<evidence type="ECO:0000256" key="1">
    <source>
        <dbReference type="SAM" id="MobiDB-lite"/>
    </source>
</evidence>
<dbReference type="AlphaFoldDB" id="A0A4C1W1M5"/>
<evidence type="ECO:0000313" key="3">
    <source>
        <dbReference type="Proteomes" id="UP000299102"/>
    </source>
</evidence>
<protein>
    <submittedName>
        <fullName evidence="2">Uncharacterized protein</fullName>
    </submittedName>
</protein>
<feature type="region of interest" description="Disordered" evidence="1">
    <location>
        <begin position="54"/>
        <end position="74"/>
    </location>
</feature>
<name>A0A4C1W1M5_EUMVA</name>
<organism evidence="2 3">
    <name type="scientific">Eumeta variegata</name>
    <name type="common">Bagworm moth</name>
    <name type="synonym">Eumeta japonica</name>
    <dbReference type="NCBI Taxonomy" id="151549"/>
    <lineage>
        <taxon>Eukaryota</taxon>
        <taxon>Metazoa</taxon>
        <taxon>Ecdysozoa</taxon>
        <taxon>Arthropoda</taxon>
        <taxon>Hexapoda</taxon>
        <taxon>Insecta</taxon>
        <taxon>Pterygota</taxon>
        <taxon>Neoptera</taxon>
        <taxon>Endopterygota</taxon>
        <taxon>Lepidoptera</taxon>
        <taxon>Glossata</taxon>
        <taxon>Ditrysia</taxon>
        <taxon>Tineoidea</taxon>
        <taxon>Psychidae</taxon>
        <taxon>Oiketicinae</taxon>
        <taxon>Eumeta</taxon>
    </lineage>
</organism>